<dbReference type="GO" id="GO:0003723">
    <property type="term" value="F:RNA binding"/>
    <property type="evidence" value="ECO:0007669"/>
    <property type="project" value="TreeGrafter"/>
</dbReference>
<evidence type="ECO:0000256" key="1">
    <source>
        <dbReference type="ARBA" id="ARBA00010592"/>
    </source>
</evidence>
<evidence type="ECO:0000256" key="6">
    <source>
        <dbReference type="ARBA" id="ARBA00035351"/>
    </source>
</evidence>
<dbReference type="Proteomes" id="UP000494165">
    <property type="component" value="Unassembled WGS sequence"/>
</dbReference>
<dbReference type="Pfam" id="PF01159">
    <property type="entry name" value="Ribosomal_L6e"/>
    <property type="match status" value="1"/>
</dbReference>
<dbReference type="GO" id="GO:0002181">
    <property type="term" value="P:cytoplasmic translation"/>
    <property type="evidence" value="ECO:0007669"/>
    <property type="project" value="TreeGrafter"/>
</dbReference>
<dbReference type="InterPro" id="IPR008991">
    <property type="entry name" value="Translation_prot_SH3-like_sf"/>
</dbReference>
<feature type="region of interest" description="Disordered" evidence="8">
    <location>
        <begin position="78"/>
        <end position="102"/>
    </location>
</feature>
<feature type="transmembrane region" description="Helical" evidence="9">
    <location>
        <begin position="412"/>
        <end position="432"/>
    </location>
</feature>
<evidence type="ECO:0000256" key="2">
    <source>
        <dbReference type="ARBA" id="ARBA00022980"/>
    </source>
</evidence>
<dbReference type="PANTHER" id="PTHR10715:SF0">
    <property type="entry name" value="LARGE RIBOSOMAL SUBUNIT PROTEIN EL6"/>
    <property type="match status" value="1"/>
</dbReference>
<dbReference type="EMBL" id="CADEPI010000135">
    <property type="protein sequence ID" value="CAB3376858.1"/>
    <property type="molecule type" value="Genomic_DNA"/>
</dbReference>
<feature type="transmembrane region" description="Helical" evidence="9">
    <location>
        <begin position="267"/>
        <end position="289"/>
    </location>
</feature>
<evidence type="ECO:0000256" key="9">
    <source>
        <dbReference type="SAM" id="Phobius"/>
    </source>
</evidence>
<dbReference type="GO" id="GO:0003735">
    <property type="term" value="F:structural constituent of ribosome"/>
    <property type="evidence" value="ECO:0007669"/>
    <property type="project" value="InterPro"/>
</dbReference>
<dbReference type="Gene3D" id="2.30.30.30">
    <property type="match status" value="1"/>
</dbReference>
<comment type="function">
    <text evidence="4">Component of the large ribosomal subunit. The ribosome is a large ribonucleoprotein complex responsible for the synthesis of proteins in the cell.</text>
</comment>
<keyword evidence="9" id="KW-0812">Transmembrane</keyword>
<feature type="transmembrane region" description="Helical" evidence="9">
    <location>
        <begin position="341"/>
        <end position="363"/>
    </location>
</feature>
<dbReference type="InterPro" id="IPR014722">
    <property type="entry name" value="Rib_uL2_dom2"/>
</dbReference>
<proteinExistence type="inferred from homology"/>
<protein>
    <recommendedName>
        <fullName evidence="5">Large ribosomal subunit protein eL6</fullName>
    </recommendedName>
    <alternativeName>
        <fullName evidence="6">60S ribosomal protein L6</fullName>
    </alternativeName>
</protein>
<keyword evidence="3" id="KW-0687">Ribonucleoprotein</keyword>
<dbReference type="Pfam" id="PF03868">
    <property type="entry name" value="Ribosomal_L6e_N"/>
    <property type="match status" value="1"/>
</dbReference>
<evidence type="ECO:0000256" key="5">
    <source>
        <dbReference type="ARBA" id="ARBA00035233"/>
    </source>
</evidence>
<gene>
    <name evidence="11" type="ORF">CLODIP_2_CD06064</name>
</gene>
<dbReference type="OrthoDB" id="2436667at2759"/>
<comment type="caution">
    <text evidence="11">The sequence shown here is derived from an EMBL/GenBank/DDBJ whole genome shotgun (WGS) entry which is preliminary data.</text>
</comment>
<dbReference type="Pfam" id="PF15860">
    <property type="entry name" value="DUF4728"/>
    <property type="match status" value="1"/>
</dbReference>
<comment type="similarity">
    <text evidence="1">Belongs to the eukaryotic ribosomal protein eL6 family.</text>
</comment>
<evidence type="ECO:0000256" key="7">
    <source>
        <dbReference type="ARBA" id="ARBA00046388"/>
    </source>
</evidence>
<evidence type="ECO:0000313" key="11">
    <source>
        <dbReference type="EMBL" id="CAB3376858.1"/>
    </source>
</evidence>
<evidence type="ECO:0000256" key="8">
    <source>
        <dbReference type="SAM" id="MobiDB-lite"/>
    </source>
</evidence>
<dbReference type="SUPFAM" id="SSF50104">
    <property type="entry name" value="Translation proteins SH3-like domain"/>
    <property type="match status" value="1"/>
</dbReference>
<evidence type="ECO:0000259" key="10">
    <source>
        <dbReference type="Pfam" id="PF03868"/>
    </source>
</evidence>
<feature type="compositionally biased region" description="Basic and acidic residues" evidence="8">
    <location>
        <begin position="31"/>
        <end position="43"/>
    </location>
</feature>
<dbReference type="GO" id="GO:0022625">
    <property type="term" value="C:cytosolic large ribosomal subunit"/>
    <property type="evidence" value="ECO:0007669"/>
    <property type="project" value="TreeGrafter"/>
</dbReference>
<organism evidence="11 12">
    <name type="scientific">Cloeon dipterum</name>
    <dbReference type="NCBI Taxonomy" id="197152"/>
    <lineage>
        <taxon>Eukaryota</taxon>
        <taxon>Metazoa</taxon>
        <taxon>Ecdysozoa</taxon>
        <taxon>Arthropoda</taxon>
        <taxon>Hexapoda</taxon>
        <taxon>Insecta</taxon>
        <taxon>Pterygota</taxon>
        <taxon>Palaeoptera</taxon>
        <taxon>Ephemeroptera</taxon>
        <taxon>Pisciforma</taxon>
        <taxon>Baetidae</taxon>
        <taxon>Cloeon</taxon>
    </lineage>
</organism>
<dbReference type="InterPro" id="IPR041997">
    <property type="entry name" value="Ribosomal_eL6_KOW"/>
</dbReference>
<evidence type="ECO:0000256" key="3">
    <source>
        <dbReference type="ARBA" id="ARBA00023274"/>
    </source>
</evidence>
<accession>A0A8S1D8H2</accession>
<dbReference type="InterPro" id="IPR031720">
    <property type="entry name" value="DUF4728"/>
</dbReference>
<keyword evidence="12" id="KW-1185">Reference proteome</keyword>
<comment type="subunit">
    <text evidence="7">Component of the large ribosomal subunit. May bind IPO9 with low affinity.</text>
</comment>
<keyword evidence="9" id="KW-1133">Transmembrane helix</keyword>
<reference evidence="11 12" key="1">
    <citation type="submission" date="2020-04" db="EMBL/GenBank/DDBJ databases">
        <authorList>
            <person name="Alioto T."/>
            <person name="Alioto T."/>
            <person name="Gomez Garrido J."/>
        </authorList>
    </citation>
    <scope>NUCLEOTIDE SEQUENCE [LARGE SCALE GENOMIC DNA]</scope>
</reference>
<feature type="transmembrane region" description="Helical" evidence="9">
    <location>
        <begin position="301"/>
        <end position="321"/>
    </location>
</feature>
<feature type="compositionally biased region" description="Basic and acidic residues" evidence="8">
    <location>
        <begin position="80"/>
        <end position="96"/>
    </location>
</feature>
<dbReference type="GO" id="GO:0000027">
    <property type="term" value="P:ribosomal large subunit assembly"/>
    <property type="evidence" value="ECO:0007669"/>
    <property type="project" value="TreeGrafter"/>
</dbReference>
<keyword evidence="9" id="KW-0472">Membrane</keyword>
<feature type="domain" description="Large ribosomal subunit protein uL6 N-terminal" evidence="10">
    <location>
        <begin position="40"/>
        <end position="94"/>
    </location>
</feature>
<dbReference type="InterPro" id="IPR005568">
    <property type="entry name" value="Ribosomal_uL6_N"/>
</dbReference>
<dbReference type="CDD" id="cd13156">
    <property type="entry name" value="KOW_RPL6"/>
    <property type="match status" value="1"/>
</dbReference>
<dbReference type="PANTHER" id="PTHR10715">
    <property type="entry name" value="60S RIBOSOMAL PROTEIN L6"/>
    <property type="match status" value="1"/>
</dbReference>
<feature type="region of interest" description="Disordered" evidence="8">
    <location>
        <begin position="31"/>
        <end position="54"/>
    </location>
</feature>
<evidence type="ECO:0000256" key="4">
    <source>
        <dbReference type="ARBA" id="ARBA00034092"/>
    </source>
</evidence>
<keyword evidence="2" id="KW-0689">Ribosomal protein</keyword>
<dbReference type="InterPro" id="IPR000915">
    <property type="entry name" value="60S_ribosomal_eL6"/>
</dbReference>
<sequence>MLLLDWCDQVAAQASFIKQVGTMAEKGAKVVPKAEGKAPEKQKRTNRPRNYNLGNGVYRFSRSRMYHKKALWKFVGKKTTKPEKPKKPTHVEKPIKGDNNGGKRLVLLKKRKAYYPTVDGIKKKASKKLFSKHVRNIRSTLQPGTVLILLAGVHRGKRVVLLKTLRSGLLLVTGPFKVNACPLRRVHQRFVIATSLRLDVSTVKIPLRVNDVYFKRQKKTQPKKDEGEIFDVKKETYKASDVRKEDQEIVDKQLLDVIRKNSEKKSIFAYLGSMFGKMPMLTTCWSPFIWNNDVKTGSYAVAFYTVATSIVIITWTSFEMSGGDSSHFYMPLFETDIDDSMQVFGGLLIFFFLLMVVFSVLMVKGIKINNRGYILPWLFGMAFLIILQVLHGIWLIYGYYIYLETVVACLVLWFWMAYNIYCWMCVHSYYAILREMQSPNIVLLYP</sequence>
<evidence type="ECO:0000313" key="12">
    <source>
        <dbReference type="Proteomes" id="UP000494165"/>
    </source>
</evidence>
<dbReference type="FunFam" id="2.30.30.30:FF:000014">
    <property type="entry name" value="60S ribosomal protein L6"/>
    <property type="match status" value="1"/>
</dbReference>
<feature type="transmembrane region" description="Helical" evidence="9">
    <location>
        <begin position="375"/>
        <end position="400"/>
    </location>
</feature>
<dbReference type="AlphaFoldDB" id="A0A8S1D8H2"/>
<name>A0A8S1D8H2_9INSE</name>